<dbReference type="InterPro" id="IPR000515">
    <property type="entry name" value="MetI-like"/>
</dbReference>
<dbReference type="InterPro" id="IPR035906">
    <property type="entry name" value="MetI-like_sf"/>
</dbReference>
<accession>A0A561UAA0</accession>
<keyword evidence="3" id="KW-1003">Cell membrane</keyword>
<comment type="similarity">
    <text evidence="7">Belongs to the binding-protein-dependent transport system permease family.</text>
</comment>
<keyword evidence="6 7" id="KW-0472">Membrane</keyword>
<evidence type="ECO:0000256" key="1">
    <source>
        <dbReference type="ARBA" id="ARBA00004651"/>
    </source>
</evidence>
<evidence type="ECO:0000256" key="7">
    <source>
        <dbReference type="RuleBase" id="RU363032"/>
    </source>
</evidence>
<protein>
    <submittedName>
        <fullName evidence="9">Carbohydrate ABC transporter membrane protein 1 (CUT1 family)</fullName>
    </submittedName>
</protein>
<gene>
    <name evidence="9" type="ORF">FHX73_1146</name>
</gene>
<dbReference type="EMBL" id="VIWT01000001">
    <property type="protein sequence ID" value="TWF96282.1"/>
    <property type="molecule type" value="Genomic_DNA"/>
</dbReference>
<dbReference type="OrthoDB" id="3362513at2"/>
<evidence type="ECO:0000259" key="8">
    <source>
        <dbReference type="PROSITE" id="PS50928"/>
    </source>
</evidence>
<evidence type="ECO:0000256" key="3">
    <source>
        <dbReference type="ARBA" id="ARBA00022475"/>
    </source>
</evidence>
<feature type="transmembrane region" description="Helical" evidence="7">
    <location>
        <begin position="108"/>
        <end position="128"/>
    </location>
</feature>
<evidence type="ECO:0000256" key="2">
    <source>
        <dbReference type="ARBA" id="ARBA00022448"/>
    </source>
</evidence>
<proteinExistence type="inferred from homology"/>
<evidence type="ECO:0000256" key="5">
    <source>
        <dbReference type="ARBA" id="ARBA00022989"/>
    </source>
</evidence>
<dbReference type="Pfam" id="PF00528">
    <property type="entry name" value="BPD_transp_1"/>
    <property type="match status" value="1"/>
</dbReference>
<feature type="transmembrane region" description="Helical" evidence="7">
    <location>
        <begin position="70"/>
        <end position="96"/>
    </location>
</feature>
<comment type="subcellular location">
    <subcellularLocation>
        <location evidence="1 7">Cell membrane</location>
        <topology evidence="1 7">Multi-pass membrane protein</topology>
    </subcellularLocation>
</comment>
<keyword evidence="4 7" id="KW-0812">Transmembrane</keyword>
<dbReference type="Proteomes" id="UP000317940">
    <property type="component" value="Unassembled WGS sequence"/>
</dbReference>
<dbReference type="GO" id="GO:0055085">
    <property type="term" value="P:transmembrane transport"/>
    <property type="evidence" value="ECO:0007669"/>
    <property type="project" value="InterPro"/>
</dbReference>
<dbReference type="SUPFAM" id="SSF160964">
    <property type="entry name" value="MalF N-terminal region-like"/>
    <property type="match status" value="1"/>
</dbReference>
<feature type="transmembrane region" description="Helical" evidence="7">
    <location>
        <begin position="156"/>
        <end position="179"/>
    </location>
</feature>
<dbReference type="AlphaFoldDB" id="A0A561UAA0"/>
<evidence type="ECO:0000313" key="10">
    <source>
        <dbReference type="Proteomes" id="UP000317940"/>
    </source>
</evidence>
<dbReference type="GO" id="GO:0005886">
    <property type="term" value="C:plasma membrane"/>
    <property type="evidence" value="ECO:0007669"/>
    <property type="project" value="UniProtKB-SubCell"/>
</dbReference>
<evidence type="ECO:0000256" key="4">
    <source>
        <dbReference type="ARBA" id="ARBA00022692"/>
    </source>
</evidence>
<keyword evidence="10" id="KW-1185">Reference proteome</keyword>
<dbReference type="PROSITE" id="PS50928">
    <property type="entry name" value="ABC_TM1"/>
    <property type="match status" value="1"/>
</dbReference>
<name>A0A561UAA0_9ACTN</name>
<keyword evidence="2 7" id="KW-0813">Transport</keyword>
<dbReference type="PANTHER" id="PTHR30193">
    <property type="entry name" value="ABC TRANSPORTER PERMEASE PROTEIN"/>
    <property type="match status" value="1"/>
</dbReference>
<dbReference type="InterPro" id="IPR051393">
    <property type="entry name" value="ABC_transporter_permease"/>
</dbReference>
<feature type="domain" description="ABC transmembrane type-1" evidence="8">
    <location>
        <begin position="71"/>
        <end position="287"/>
    </location>
</feature>
<comment type="caution">
    <text evidence="9">The sequence shown here is derived from an EMBL/GenBank/DDBJ whole genome shotgun (WGS) entry which is preliminary data.</text>
</comment>
<feature type="transmembrane region" description="Helical" evidence="7">
    <location>
        <begin position="12"/>
        <end position="34"/>
    </location>
</feature>
<feature type="transmembrane region" description="Helical" evidence="7">
    <location>
        <begin position="266"/>
        <end position="288"/>
    </location>
</feature>
<dbReference type="Gene3D" id="1.10.3720.10">
    <property type="entry name" value="MetI-like"/>
    <property type="match status" value="1"/>
</dbReference>
<dbReference type="PANTHER" id="PTHR30193:SF44">
    <property type="entry name" value="LACTOSE TRANSPORT SYSTEM PERMEASE PROTEIN LACF"/>
    <property type="match status" value="1"/>
</dbReference>
<organism evidence="9 10">
    <name type="scientific">Kitasatospora viridis</name>
    <dbReference type="NCBI Taxonomy" id="281105"/>
    <lineage>
        <taxon>Bacteria</taxon>
        <taxon>Bacillati</taxon>
        <taxon>Actinomycetota</taxon>
        <taxon>Actinomycetes</taxon>
        <taxon>Kitasatosporales</taxon>
        <taxon>Streptomycetaceae</taxon>
        <taxon>Kitasatospora</taxon>
    </lineage>
</organism>
<dbReference type="SUPFAM" id="SSF161098">
    <property type="entry name" value="MetI-like"/>
    <property type="match status" value="1"/>
</dbReference>
<evidence type="ECO:0000256" key="6">
    <source>
        <dbReference type="ARBA" id="ARBA00023136"/>
    </source>
</evidence>
<evidence type="ECO:0000313" key="9">
    <source>
        <dbReference type="EMBL" id="TWF96282.1"/>
    </source>
</evidence>
<sequence>MPSRPPRTHRRSTPWLLIAPALGWLAVFSLWPALNTAVLSFTNVHTLSGGQFIGPHNYQLMWQDPQLRDAIVNTLVFMAVCVPLLTFLPLLLALLVQRTLPFMGFFRTVFYFPVIASAVVVALIWQWLLDDRGLVNGLARQAGLVHSAVPFLTDRWLLLASAIALTVWKGLGYYMVLYLSALGNVRRELHEAAAVDGAGAVRRFWAVTVPGVRGTMALVSVLIAVSAMRVFTELYVLGGRTGGVGGQDVSLVMLIQQAAAGSDGRLGYASALSVFLFVLTVGPLLLLARWNRRTD</sequence>
<dbReference type="RefSeq" id="WP_145902663.1">
    <property type="nucleotide sequence ID" value="NZ_BAAAMZ010000020.1"/>
</dbReference>
<reference evidence="9 10" key="1">
    <citation type="submission" date="2019-06" db="EMBL/GenBank/DDBJ databases">
        <title>Sequencing the genomes of 1000 actinobacteria strains.</title>
        <authorList>
            <person name="Klenk H.-P."/>
        </authorList>
    </citation>
    <scope>NUCLEOTIDE SEQUENCE [LARGE SCALE GENOMIC DNA]</scope>
    <source>
        <strain evidence="9 10">DSM 44826</strain>
    </source>
</reference>
<feature type="transmembrane region" description="Helical" evidence="7">
    <location>
        <begin position="212"/>
        <end position="231"/>
    </location>
</feature>
<keyword evidence="5 7" id="KW-1133">Transmembrane helix</keyword>